<dbReference type="SMART" id="SM01242">
    <property type="entry name" value="Integrin_B_tail"/>
    <property type="match status" value="1"/>
</dbReference>
<dbReference type="GO" id="GO:0046872">
    <property type="term" value="F:metal ion binding"/>
    <property type="evidence" value="ECO:0007669"/>
    <property type="project" value="UniProtKB-KW"/>
</dbReference>
<evidence type="ECO:0000313" key="29">
    <source>
        <dbReference type="Ensembl" id="ENSCAFP00030021497.1"/>
    </source>
</evidence>
<dbReference type="FunFam" id="2.10.25.10:FF:000328">
    <property type="entry name" value="Integrin beta"/>
    <property type="match status" value="1"/>
</dbReference>
<evidence type="ECO:0000256" key="22">
    <source>
        <dbReference type="ARBA" id="ARBA00057871"/>
    </source>
</evidence>
<dbReference type="PANTHER" id="PTHR10082:SF11">
    <property type="entry name" value="INTEGRIN BETA-6"/>
    <property type="match status" value="1"/>
</dbReference>
<dbReference type="Pfam" id="PF23105">
    <property type="entry name" value="EGF_integrin"/>
    <property type="match status" value="1"/>
</dbReference>
<comment type="function">
    <text evidence="22">Integrin alpha-V:beta-6 (ITGAV:ITGB6) is a receptor for fibronectin and cytotactin. It recognizes the sequence R-G-D in its ligands. ITGAV:ITGB6 acts as a receptor for fibrillin-1 (FBN1) and mediates R-G-D-dependent cell adhesion to FBN1. Integrin alpha-V:beta-6 (ITGAV:ITGB6) mediates R-G-D-dependent release of transforming growth factor beta-1 (TGF-beta-1) from regulatory Latency-associated peptide (LAP), thereby playing a key role in TGF-beta-1 activation.</text>
</comment>
<evidence type="ECO:0000256" key="23">
    <source>
        <dbReference type="RuleBase" id="RU000633"/>
    </source>
</evidence>
<evidence type="ECO:0000256" key="15">
    <source>
        <dbReference type="ARBA" id="ARBA00022989"/>
    </source>
</evidence>
<dbReference type="SUPFAM" id="SSF53300">
    <property type="entry name" value="vWA-like"/>
    <property type="match status" value="1"/>
</dbReference>
<dbReference type="OrthoDB" id="410592at2759"/>
<dbReference type="SUPFAM" id="SSF69687">
    <property type="entry name" value="Integrin beta tail domain"/>
    <property type="match status" value="1"/>
</dbReference>
<evidence type="ECO:0000256" key="4">
    <source>
        <dbReference type="ARBA" id="ARBA00022475"/>
    </source>
</evidence>
<dbReference type="Pfam" id="PF18372">
    <property type="entry name" value="I-EGF_1"/>
    <property type="match status" value="1"/>
</dbReference>
<dbReference type="FunFam" id="3.30.1680.10:FF:000002">
    <property type="entry name" value="Integrin beta"/>
    <property type="match status" value="1"/>
</dbReference>
<accession>A0A8C0NCE4</accession>
<keyword evidence="6" id="KW-0945">Host-virus interaction</keyword>
<keyword evidence="14" id="KW-0965">Cell junction</keyword>
<keyword evidence="13 23" id="KW-0130">Cell adhesion</keyword>
<dbReference type="InterPro" id="IPR002369">
    <property type="entry name" value="Integrin_bsu_VWA"/>
</dbReference>
<evidence type="ECO:0000259" key="26">
    <source>
        <dbReference type="SMART" id="SM00423"/>
    </source>
</evidence>
<dbReference type="InterPro" id="IPR013111">
    <property type="entry name" value="EGF_extracell"/>
</dbReference>
<dbReference type="Gene3D" id="2.10.25.10">
    <property type="entry name" value="Laminin"/>
    <property type="match status" value="4"/>
</dbReference>
<dbReference type="InterPro" id="IPR040622">
    <property type="entry name" value="EGF_integrin_1"/>
</dbReference>
<feature type="transmembrane region" description="Helical" evidence="24">
    <location>
        <begin position="802"/>
        <end position="826"/>
    </location>
</feature>
<dbReference type="PROSITE" id="PS00243">
    <property type="entry name" value="I_EGF_1"/>
    <property type="match status" value="1"/>
</dbReference>
<name>A0A8C0NCE4_CANLF</name>
<dbReference type="CDD" id="cd00054">
    <property type="entry name" value="EGF_CA"/>
    <property type="match status" value="1"/>
</dbReference>
<dbReference type="Gene3D" id="3.30.1680.10">
    <property type="entry name" value="ligand-binding face of the semaphorins, domain 2"/>
    <property type="match status" value="1"/>
</dbReference>
<dbReference type="FunFam" id="3.40.50.410:FF:000002">
    <property type="entry name" value="Integrin beta"/>
    <property type="match status" value="1"/>
</dbReference>
<dbReference type="SUPFAM" id="SSF103575">
    <property type="entry name" value="Plexin repeat"/>
    <property type="match status" value="1"/>
</dbReference>
<dbReference type="Proteomes" id="UP000694429">
    <property type="component" value="Chromosome 36"/>
</dbReference>
<evidence type="ECO:0000256" key="5">
    <source>
        <dbReference type="ARBA" id="ARBA00022536"/>
    </source>
</evidence>
<keyword evidence="17 24" id="KW-0472">Membrane</keyword>
<dbReference type="InterPro" id="IPR012896">
    <property type="entry name" value="Integrin_bsu_tail"/>
</dbReference>
<dbReference type="Pfam" id="PF08725">
    <property type="entry name" value="Integrin_b_cyt"/>
    <property type="match status" value="1"/>
</dbReference>
<dbReference type="GO" id="GO:0033627">
    <property type="term" value="P:cell adhesion mediated by integrin"/>
    <property type="evidence" value="ECO:0007669"/>
    <property type="project" value="UniProtKB-ARBA"/>
</dbReference>
<dbReference type="SMART" id="SM00187">
    <property type="entry name" value="INB"/>
    <property type="match status" value="1"/>
</dbReference>
<dbReference type="GO" id="GO:0007229">
    <property type="term" value="P:integrin-mediated signaling pathway"/>
    <property type="evidence" value="ECO:0007669"/>
    <property type="project" value="UniProtKB-KW"/>
</dbReference>
<evidence type="ECO:0000256" key="7">
    <source>
        <dbReference type="ARBA" id="ARBA00022692"/>
    </source>
</evidence>
<dbReference type="FunFam" id="4.10.1240.30:FF:000004">
    <property type="entry name" value="Integrin beta"/>
    <property type="match status" value="1"/>
</dbReference>
<dbReference type="GO" id="GO:0034685">
    <property type="term" value="C:integrin alphav-beta6 complex"/>
    <property type="evidence" value="ECO:0007669"/>
    <property type="project" value="UniProtKB-ARBA"/>
</dbReference>
<dbReference type="InterPro" id="IPR016201">
    <property type="entry name" value="PSI"/>
</dbReference>
<protein>
    <recommendedName>
        <fullName evidence="23">Integrin beta</fullName>
    </recommendedName>
</protein>
<dbReference type="SMART" id="SM00423">
    <property type="entry name" value="PSI"/>
    <property type="match status" value="1"/>
</dbReference>
<dbReference type="FunFam" id="2.10.25.10:FF:000075">
    <property type="entry name" value="Integrin beta"/>
    <property type="match status" value="1"/>
</dbReference>
<dbReference type="PROSITE" id="PS52047">
    <property type="entry name" value="I_EGF_2"/>
    <property type="match status" value="4"/>
</dbReference>
<dbReference type="Gene3D" id="2.60.40.1510">
    <property type="entry name" value="ntegrin, alpha v. Chain A, domain 3"/>
    <property type="match status" value="2"/>
</dbReference>
<dbReference type="AlphaFoldDB" id="A0A8C0NCE4"/>
<dbReference type="InterPro" id="IPR032695">
    <property type="entry name" value="Integrin_dom_sf"/>
</dbReference>
<evidence type="ECO:0000256" key="6">
    <source>
        <dbReference type="ARBA" id="ARBA00022581"/>
    </source>
</evidence>
<keyword evidence="12" id="KW-0460">Magnesium</keyword>
<sequence length="880" mass="96531">MKTFKFTSQVSFQSSRELKRMGIELLCLFFLFLGRNDHVQGGCAMGGAETCEDCLLIGPQCAWCSQENFTHPSGVGERCDTPATLLAKGCQLTFIENPVSQVEILTNKPLSVGRQKNSSDIVQIAPQKLTLKLRPGSEQTLQVQVRQTEDYPVDLYYLMDLSASMDDDLNTIKELGSLLSKEMSKLTSNFRLGFGSFVEKPVSPFVKTTPEEIANPCSSIPYFCLPTFGFKHILPLTNDAERFNEIVKNQKISANIDTPEGGFDAIMQAAVCKEKIGWRNDSLHLLVFVSDADSHFGMDSKLAGIVIPNDGLCHLDNKNEYSMSTVLEYPTIGQLIDKLVQNNVLLIFAVTQEQVHLYENYAKLIPGATVGLLQKDSGNILQLIISAYEELRSEVELEVLGDTEGLNLSFTAICNNRALFPHQKKCSHMKVGDTVSTGSVNCRKYVQVSKKLSYRTEAGIFLSRISKVIFKNFLINAFGKADPHATLFSPMHFGGWKKIISIFFFQASFNVTVSIPNCERRSRHIIIKPVGLGDALEILVSPECNCDCQKEVEVNSSKCHNGNGSFQCGVCACNPGHMGPRCECGEDTLSTDSCKEAPDHPSCSGRGDCYCGQCVCHLSPYGNIYGPYCQCDDFSCVRHKGLLCGDNGVCDCGECVCRPGWAGEYCNCTTSTDSCGSEDGVLCSGRGDCVCGKCVCTNPGASGPTCERCPTCGDPCNSKRSCIECHLSADGQAREECVDKCKLAGATISEAEDFSKDSSVPCSLQGENECLITFLITTDNEGKTIIHSINEKDCPKPPNIPMIMLGVSLAILLIGVVLLCIWKLLVSFHDRKEVAKFEAERSKAKWQTGTNPLYRGSTSTFKNVTYKHREKQKMDLSTDG</sequence>
<comment type="similarity">
    <text evidence="3 23">Belongs to the integrin beta chain family.</text>
</comment>
<keyword evidence="10" id="KW-0677">Repeat</keyword>
<dbReference type="PRINTS" id="PR01186">
    <property type="entry name" value="INTEGRINB"/>
</dbReference>
<evidence type="ECO:0000259" key="28">
    <source>
        <dbReference type="SMART" id="SM01242"/>
    </source>
</evidence>
<evidence type="ECO:0000256" key="16">
    <source>
        <dbReference type="ARBA" id="ARBA00023037"/>
    </source>
</evidence>
<dbReference type="InterPro" id="IPR057243">
    <property type="entry name" value="Integrin_I-EGF_CS"/>
</dbReference>
<reference evidence="29" key="2">
    <citation type="submission" date="2025-08" db="UniProtKB">
        <authorList>
            <consortium name="Ensembl"/>
        </authorList>
    </citation>
    <scope>IDENTIFICATION</scope>
</reference>
<dbReference type="FunFam" id="2.10.25.10:FF:000043">
    <property type="entry name" value="Integrin beta"/>
    <property type="match status" value="1"/>
</dbReference>
<evidence type="ECO:0000256" key="20">
    <source>
        <dbReference type="ARBA" id="ARBA00023180"/>
    </source>
</evidence>
<dbReference type="InterPro" id="IPR014836">
    <property type="entry name" value="Integrin_bsu_cyt_dom"/>
</dbReference>
<dbReference type="Gene3D" id="1.20.5.100">
    <property type="entry name" value="Cytochrome c1, transmembrane anchor, C-terminal"/>
    <property type="match status" value="1"/>
</dbReference>
<dbReference type="GO" id="GO:0005925">
    <property type="term" value="C:focal adhesion"/>
    <property type="evidence" value="ECO:0007669"/>
    <property type="project" value="UniProtKB-SubCell"/>
</dbReference>
<keyword evidence="5" id="KW-0245">EGF-like domain</keyword>
<evidence type="ECO:0000256" key="13">
    <source>
        <dbReference type="ARBA" id="ARBA00022889"/>
    </source>
</evidence>
<dbReference type="InterPro" id="IPR036465">
    <property type="entry name" value="vWFA_dom_sf"/>
</dbReference>
<evidence type="ECO:0000259" key="25">
    <source>
        <dbReference type="SMART" id="SM00187"/>
    </source>
</evidence>
<dbReference type="InterPro" id="IPR015812">
    <property type="entry name" value="Integrin_bsu"/>
</dbReference>
<evidence type="ECO:0000256" key="9">
    <source>
        <dbReference type="ARBA" id="ARBA00022729"/>
    </source>
</evidence>
<dbReference type="SMART" id="SM01241">
    <property type="entry name" value="Integrin_b_cyt"/>
    <property type="match status" value="1"/>
</dbReference>
<evidence type="ECO:0000256" key="18">
    <source>
        <dbReference type="ARBA" id="ARBA00023157"/>
    </source>
</evidence>
<evidence type="ECO:0000256" key="14">
    <source>
        <dbReference type="ARBA" id="ARBA00022949"/>
    </source>
</evidence>
<dbReference type="SUPFAM" id="SSF57196">
    <property type="entry name" value="EGF/Laminin"/>
    <property type="match status" value="2"/>
</dbReference>
<dbReference type="Pfam" id="PF00362">
    <property type="entry name" value="Integrin_beta"/>
    <property type="match status" value="1"/>
</dbReference>
<organism evidence="29 30">
    <name type="scientific">Canis lupus familiaris</name>
    <name type="common">Dog</name>
    <name type="synonym">Canis familiaris</name>
    <dbReference type="NCBI Taxonomy" id="9615"/>
    <lineage>
        <taxon>Eukaryota</taxon>
        <taxon>Metazoa</taxon>
        <taxon>Chordata</taxon>
        <taxon>Craniata</taxon>
        <taxon>Vertebrata</taxon>
        <taxon>Euteleostomi</taxon>
        <taxon>Mammalia</taxon>
        <taxon>Eutheria</taxon>
        <taxon>Laurasiatheria</taxon>
        <taxon>Carnivora</taxon>
        <taxon>Caniformia</taxon>
        <taxon>Canidae</taxon>
        <taxon>Canis</taxon>
    </lineage>
</organism>
<dbReference type="SUPFAM" id="SSF69179">
    <property type="entry name" value="Integrin domains"/>
    <property type="match status" value="2"/>
</dbReference>
<dbReference type="FunFam" id="2.60.40.1510:FF:000021">
    <property type="entry name" value="Integrin beta"/>
    <property type="match status" value="1"/>
</dbReference>
<keyword evidence="19" id="KW-0675">Receptor</keyword>
<keyword evidence="9" id="KW-0732">Signal</keyword>
<keyword evidence="18" id="KW-1015">Disulfide bond</keyword>
<dbReference type="Pfam" id="PF07965">
    <property type="entry name" value="Integrin_B_tail"/>
    <property type="match status" value="1"/>
</dbReference>
<evidence type="ECO:0000256" key="11">
    <source>
        <dbReference type="ARBA" id="ARBA00022837"/>
    </source>
</evidence>
<comment type="subunit">
    <text evidence="21">Heterodimer of an alpha and a beta subunit. Interacts with FLNB. Interacts with HAX1. ITGAV:ITGB6 interacts with FBN1. ITGAV:ITGB6 interacts with TGFB1.</text>
</comment>
<dbReference type="InterPro" id="IPR033760">
    <property type="entry name" value="Integrin_beta_N"/>
</dbReference>
<evidence type="ECO:0000256" key="1">
    <source>
        <dbReference type="ARBA" id="ARBA00004246"/>
    </source>
</evidence>
<evidence type="ECO:0000259" key="27">
    <source>
        <dbReference type="SMART" id="SM01241"/>
    </source>
</evidence>
<dbReference type="Gene3D" id="4.10.1240.30">
    <property type="match status" value="1"/>
</dbReference>
<keyword evidence="11" id="KW-0106">Calcium</keyword>
<dbReference type="Ensembl" id="ENSCAFT00030024619.1">
    <property type="protein sequence ID" value="ENSCAFP00030021497.1"/>
    <property type="gene ID" value="ENSCAFG00030013165.1"/>
</dbReference>
<keyword evidence="8" id="KW-0479">Metal-binding</keyword>
<keyword evidence="15 24" id="KW-1133">Transmembrane helix</keyword>
<evidence type="ECO:0000256" key="10">
    <source>
        <dbReference type="ARBA" id="ARBA00022737"/>
    </source>
</evidence>
<evidence type="ECO:0000256" key="21">
    <source>
        <dbReference type="ARBA" id="ARBA00046864"/>
    </source>
</evidence>
<dbReference type="InterPro" id="IPR036349">
    <property type="entry name" value="Integrin_bsu_tail_dom_sf"/>
</dbReference>
<keyword evidence="16 23" id="KW-0401">Integrin</keyword>
<feature type="domain" description="Integrin beta subunit cytoplasmic" evidence="27">
    <location>
        <begin position="823"/>
        <end position="869"/>
    </location>
</feature>
<feature type="domain" description="Integrin beta subunit tail" evidence="28">
    <location>
        <begin position="716"/>
        <end position="799"/>
    </location>
</feature>
<evidence type="ECO:0000256" key="12">
    <source>
        <dbReference type="ARBA" id="ARBA00022842"/>
    </source>
</evidence>
<feature type="domain" description="Integrin beta subunit VWA" evidence="25">
    <location>
        <begin position="50"/>
        <end position="546"/>
    </location>
</feature>
<comment type="subcellular location">
    <subcellularLocation>
        <location evidence="1">Cell junction</location>
        <location evidence="1">Focal adhesion</location>
    </subcellularLocation>
    <subcellularLocation>
        <location evidence="2 23">Cell membrane</location>
        <topology evidence="2 23">Single-pass type I membrane protein</topology>
    </subcellularLocation>
</comment>
<dbReference type="FunFam" id="1.20.5.100:FF:000004">
    <property type="entry name" value="Integrin beta"/>
    <property type="match status" value="1"/>
</dbReference>
<gene>
    <name evidence="29" type="primary">ITGB6</name>
</gene>
<reference evidence="29" key="1">
    <citation type="submission" date="2019-03" db="EMBL/GenBank/DDBJ databases">
        <authorList>
            <person name="Warren W.C."/>
            <person name="Johnson G.S."/>
        </authorList>
    </citation>
    <scope>NUCLEOTIDE SEQUENCE [LARGE SCALE GENOMIC DNA]</scope>
    <source>
        <strain evidence="29">Basenji</strain>
    </source>
</reference>
<keyword evidence="7 23" id="KW-0812">Transmembrane</keyword>
<evidence type="ECO:0000256" key="17">
    <source>
        <dbReference type="ARBA" id="ARBA00023136"/>
    </source>
</evidence>
<keyword evidence="4" id="KW-1003">Cell membrane</keyword>
<evidence type="ECO:0000256" key="2">
    <source>
        <dbReference type="ARBA" id="ARBA00004251"/>
    </source>
</evidence>
<proteinExistence type="inferred from homology"/>
<dbReference type="PANTHER" id="PTHR10082">
    <property type="entry name" value="INTEGRIN BETA SUBUNIT"/>
    <property type="match status" value="1"/>
</dbReference>
<evidence type="ECO:0000256" key="8">
    <source>
        <dbReference type="ARBA" id="ARBA00022723"/>
    </source>
</evidence>
<dbReference type="Gene3D" id="3.40.50.410">
    <property type="entry name" value="von Willebrand factor, type A domain"/>
    <property type="match status" value="1"/>
</dbReference>
<dbReference type="Pfam" id="PF17205">
    <property type="entry name" value="PSI_integrin"/>
    <property type="match status" value="1"/>
</dbReference>
<evidence type="ECO:0000256" key="24">
    <source>
        <dbReference type="SAM" id="Phobius"/>
    </source>
</evidence>
<feature type="domain" description="PSI" evidence="26">
    <location>
        <begin position="42"/>
        <end position="91"/>
    </location>
</feature>
<dbReference type="InterPro" id="IPR057073">
    <property type="entry name" value="EGF_integrin_2"/>
</dbReference>
<keyword evidence="20" id="KW-0325">Glycoprotein</keyword>
<dbReference type="Pfam" id="PF07974">
    <property type="entry name" value="EGF_2"/>
    <property type="match status" value="1"/>
</dbReference>
<evidence type="ECO:0000256" key="19">
    <source>
        <dbReference type="ARBA" id="ARBA00023170"/>
    </source>
</evidence>
<evidence type="ECO:0000313" key="30">
    <source>
        <dbReference type="Proteomes" id="UP000694429"/>
    </source>
</evidence>
<evidence type="ECO:0000256" key="3">
    <source>
        <dbReference type="ARBA" id="ARBA00007449"/>
    </source>
</evidence>